<protein>
    <submittedName>
        <fullName evidence="2">Uncharacterized protein</fullName>
    </submittedName>
</protein>
<sequence>MQKDNTTILGYMGHGVLFIVELSLIPYYQLEYAYYRAEGRIKKFYQ</sequence>
<evidence type="ECO:0000313" key="2">
    <source>
        <dbReference type="EMBL" id="QHS86397.1"/>
    </source>
</evidence>
<dbReference type="EMBL" id="MN739054">
    <property type="protein sequence ID" value="QHS86397.1"/>
    <property type="molecule type" value="Genomic_DNA"/>
</dbReference>
<proteinExistence type="predicted"/>
<evidence type="ECO:0000256" key="1">
    <source>
        <dbReference type="SAM" id="Phobius"/>
    </source>
</evidence>
<dbReference type="AlphaFoldDB" id="A0A6C0B2F0"/>
<keyword evidence="1" id="KW-0812">Transmembrane</keyword>
<keyword evidence="1" id="KW-0472">Membrane</keyword>
<organism evidence="2">
    <name type="scientific">viral metagenome</name>
    <dbReference type="NCBI Taxonomy" id="1070528"/>
    <lineage>
        <taxon>unclassified sequences</taxon>
        <taxon>metagenomes</taxon>
        <taxon>organismal metagenomes</taxon>
    </lineage>
</organism>
<feature type="transmembrane region" description="Helical" evidence="1">
    <location>
        <begin position="7"/>
        <end position="28"/>
    </location>
</feature>
<name>A0A6C0B2F0_9ZZZZ</name>
<reference evidence="2" key="1">
    <citation type="journal article" date="2020" name="Nature">
        <title>Giant virus diversity and host interactions through global metagenomics.</title>
        <authorList>
            <person name="Schulz F."/>
            <person name="Roux S."/>
            <person name="Paez-Espino D."/>
            <person name="Jungbluth S."/>
            <person name="Walsh D.A."/>
            <person name="Denef V.J."/>
            <person name="McMahon K.D."/>
            <person name="Konstantinidis K.T."/>
            <person name="Eloe-Fadrosh E.A."/>
            <person name="Kyrpides N.C."/>
            <person name="Woyke T."/>
        </authorList>
    </citation>
    <scope>NUCLEOTIDE SEQUENCE</scope>
    <source>
        <strain evidence="2">GVMAG-M-3300009187-29</strain>
    </source>
</reference>
<keyword evidence="1" id="KW-1133">Transmembrane helix</keyword>
<accession>A0A6C0B2F0</accession>